<evidence type="ECO:0000259" key="1">
    <source>
        <dbReference type="PROSITE" id="PS50853"/>
    </source>
</evidence>
<dbReference type="Proteomes" id="UP000824176">
    <property type="component" value="Unassembled WGS sequence"/>
</dbReference>
<dbReference type="AlphaFoldDB" id="A0A9D2KBW0"/>
<reference evidence="2" key="1">
    <citation type="journal article" date="2021" name="PeerJ">
        <title>Extensive microbial diversity within the chicken gut microbiome revealed by metagenomics and culture.</title>
        <authorList>
            <person name="Gilroy R."/>
            <person name="Ravi A."/>
            <person name="Getino M."/>
            <person name="Pursley I."/>
            <person name="Horton D.L."/>
            <person name="Alikhan N.F."/>
            <person name="Baker D."/>
            <person name="Gharbi K."/>
            <person name="Hall N."/>
            <person name="Watson M."/>
            <person name="Adriaenssens E.M."/>
            <person name="Foster-Nyarko E."/>
            <person name="Jarju S."/>
            <person name="Secka A."/>
            <person name="Antonio M."/>
            <person name="Oren A."/>
            <person name="Chaudhuri R.R."/>
            <person name="La Ragione R."/>
            <person name="Hildebrand F."/>
            <person name="Pallen M.J."/>
        </authorList>
    </citation>
    <scope>NUCLEOTIDE SEQUENCE</scope>
    <source>
        <strain evidence="2">ChiW4-1371</strain>
    </source>
</reference>
<dbReference type="PROSITE" id="PS51257">
    <property type="entry name" value="PROKAR_LIPOPROTEIN"/>
    <property type="match status" value="1"/>
</dbReference>
<dbReference type="InterPro" id="IPR013783">
    <property type="entry name" value="Ig-like_fold"/>
</dbReference>
<protein>
    <submittedName>
        <fullName evidence="2">Fibronectin type III domain-containing protein</fullName>
    </submittedName>
</protein>
<dbReference type="PROSITE" id="PS50853">
    <property type="entry name" value="FN3"/>
    <property type="match status" value="1"/>
</dbReference>
<dbReference type="EMBL" id="DXAQ01000143">
    <property type="protein sequence ID" value="HIZ90200.1"/>
    <property type="molecule type" value="Genomic_DNA"/>
</dbReference>
<dbReference type="SUPFAM" id="SSF49265">
    <property type="entry name" value="Fibronectin type III"/>
    <property type="match status" value="1"/>
</dbReference>
<dbReference type="GO" id="GO:0009166">
    <property type="term" value="P:nucleotide catabolic process"/>
    <property type="evidence" value="ECO:0007669"/>
    <property type="project" value="InterPro"/>
</dbReference>
<organism evidence="2 3">
    <name type="scientific">Candidatus Mucispirillum faecigallinarum</name>
    <dbReference type="NCBI Taxonomy" id="2838699"/>
    <lineage>
        <taxon>Bacteria</taxon>
        <taxon>Pseudomonadati</taxon>
        <taxon>Deferribacterota</taxon>
        <taxon>Deferribacteres</taxon>
        <taxon>Deferribacterales</taxon>
        <taxon>Mucispirillaceae</taxon>
        <taxon>Mucispirillum</taxon>
    </lineage>
</organism>
<dbReference type="Pfam" id="PF00041">
    <property type="entry name" value="fn3"/>
    <property type="match status" value="1"/>
</dbReference>
<name>A0A9D2KBW0_9BACT</name>
<dbReference type="Gene3D" id="2.60.40.10">
    <property type="entry name" value="Immunoglobulins"/>
    <property type="match status" value="1"/>
</dbReference>
<evidence type="ECO:0000313" key="2">
    <source>
        <dbReference type="EMBL" id="HIZ90200.1"/>
    </source>
</evidence>
<dbReference type="SMART" id="SM00060">
    <property type="entry name" value="FN3"/>
    <property type="match status" value="1"/>
</dbReference>
<gene>
    <name evidence="2" type="ORF">H9804_09650</name>
</gene>
<dbReference type="InterPro" id="IPR003961">
    <property type="entry name" value="FN3_dom"/>
</dbReference>
<dbReference type="InterPro" id="IPR036907">
    <property type="entry name" value="5'-Nucleotdase_C_sf"/>
</dbReference>
<sequence>MNVCYNKLWILLIILNVIFAGCSNEDGSAPSIIITGPKTIEITAKHEEFAVQFSKISGIGSENNQILPYFEFFINTDENINSAEYIGKVQQINDGSGLMRQFIKPEKQESDGDNIVLIYPIKDEVEYYVWVRACYEGYGCSEYTMTKATPVPYPSILTKDDVEVFAGDTTIFIKIKNHSKYDEYGILADSDCLSQKLQRFDPKYTTAQDNFVITGLTNGISYPLCIRAQNINTDTSNPDTINWLQLGDIIPVNSINKPVQPVIEKGLESHKRISVKWTGDYEGDDAVSLYEVIYNDENNTEITEKVVTDTYNIEHTILQLLNGKKYNIKVRAVNSAGSSESNMITASPVESIIDFNNQNTVLGKTAGRFIYAEDVPHSDFWRIDAAHPKGGRPSSDRLVRGKETAIGNLWSDAVQYYVNEKLMKHTDFTVLAGEMITNGIENNVSITPKLLMGLTDINYIEDPIVIVSIKGKYLINPEIDYNINLSDYPQLGINNVAVSLFGQAASIYRNSHYGTGAGASAYATKAWLIPSKEVRYIIEYLPYDLYEFEANFSNKCGNIADFSGYDSVNDPNGCYLLKYSDVAGYDAPKEGYRRGRILAGSLTVNQNFIEPEKIYTIATTKKLADSIYTAFIYAENIENTGVAFWKAVADYINENGKITPYLDGRVKLSGGVPGNYDNDYQEK</sequence>
<dbReference type="Gene3D" id="3.90.780.10">
    <property type="entry name" value="5'-Nucleotidase, C-terminal domain"/>
    <property type="match status" value="1"/>
</dbReference>
<dbReference type="SUPFAM" id="SSF55816">
    <property type="entry name" value="5'-nucleotidase (syn. UDP-sugar hydrolase), C-terminal domain"/>
    <property type="match status" value="1"/>
</dbReference>
<dbReference type="GO" id="GO:0016787">
    <property type="term" value="F:hydrolase activity"/>
    <property type="evidence" value="ECO:0007669"/>
    <property type="project" value="InterPro"/>
</dbReference>
<reference evidence="2" key="2">
    <citation type="submission" date="2021-04" db="EMBL/GenBank/DDBJ databases">
        <authorList>
            <person name="Gilroy R."/>
        </authorList>
    </citation>
    <scope>NUCLEOTIDE SEQUENCE</scope>
    <source>
        <strain evidence="2">ChiW4-1371</strain>
    </source>
</reference>
<dbReference type="InterPro" id="IPR036116">
    <property type="entry name" value="FN3_sf"/>
</dbReference>
<proteinExistence type="predicted"/>
<dbReference type="CDD" id="cd00063">
    <property type="entry name" value="FN3"/>
    <property type="match status" value="1"/>
</dbReference>
<feature type="domain" description="Fibronectin type-III" evidence="1">
    <location>
        <begin position="258"/>
        <end position="351"/>
    </location>
</feature>
<accession>A0A9D2KBW0</accession>
<evidence type="ECO:0000313" key="3">
    <source>
        <dbReference type="Proteomes" id="UP000824176"/>
    </source>
</evidence>
<comment type="caution">
    <text evidence="2">The sequence shown here is derived from an EMBL/GenBank/DDBJ whole genome shotgun (WGS) entry which is preliminary data.</text>
</comment>